<dbReference type="RefSeq" id="WP_206844241.1">
    <property type="nucleotide sequence ID" value="NZ_CP065956.1"/>
</dbReference>
<sequence length="110" mass="12540">MGYGKLAQLSSPGVYAVKKKLVDCQEMVHVEFLTIVNWKSLQALMMKHRLSIRSKACCDLTPAEFPNRPLKGSRGGSMARFFFFSLREPRKGIDRHIQAFPYIAGRFLAF</sequence>
<gene>
    <name evidence="1" type="ORF">EM20IM_06055</name>
</gene>
<evidence type="ECO:0000313" key="1">
    <source>
        <dbReference type="EMBL" id="QSR86075.1"/>
    </source>
</evidence>
<proteinExistence type="predicted"/>
<organism evidence="1 2">
    <name type="scientific">Candidatus Methylacidiphilum infernorum</name>
    <dbReference type="NCBI Taxonomy" id="511746"/>
    <lineage>
        <taxon>Bacteria</taxon>
        <taxon>Pseudomonadati</taxon>
        <taxon>Verrucomicrobiota</taxon>
        <taxon>Methylacidiphilae</taxon>
        <taxon>Methylacidiphilales</taxon>
        <taxon>Methylacidiphilaceae</taxon>
        <taxon>Methylacidiphilum (ex Ratnadevi et al. 2023)</taxon>
    </lineage>
</organism>
<name>A0ABX7PSW2_9BACT</name>
<protein>
    <recommendedName>
        <fullName evidence="3">Transposase</fullName>
    </recommendedName>
</protein>
<dbReference type="EMBL" id="CP065956">
    <property type="protein sequence ID" value="QSR86075.1"/>
    <property type="molecule type" value="Genomic_DNA"/>
</dbReference>
<evidence type="ECO:0008006" key="3">
    <source>
        <dbReference type="Google" id="ProtNLM"/>
    </source>
</evidence>
<evidence type="ECO:0000313" key="2">
    <source>
        <dbReference type="Proteomes" id="UP000663088"/>
    </source>
</evidence>
<accession>A0ABX7PSW2</accession>
<dbReference type="Proteomes" id="UP000663088">
    <property type="component" value="Chromosome"/>
</dbReference>
<keyword evidence="2" id="KW-1185">Reference proteome</keyword>
<reference evidence="1 2" key="1">
    <citation type="submission" date="2020-12" db="EMBL/GenBank/DDBJ databases">
        <authorList>
            <person name="Awala S.I."/>
            <person name="Gwak J.-H."/>
            <person name="Kim S.-J."/>
            <person name="Rhee S.-K."/>
        </authorList>
    </citation>
    <scope>NUCLEOTIDE SEQUENCE [LARGE SCALE GENOMIC DNA]</scope>
    <source>
        <strain evidence="1 2">IT5</strain>
    </source>
</reference>